<dbReference type="SUPFAM" id="SSF101898">
    <property type="entry name" value="NHL repeat"/>
    <property type="match status" value="1"/>
</dbReference>
<dbReference type="GO" id="GO:0008270">
    <property type="term" value="F:zinc ion binding"/>
    <property type="evidence" value="ECO:0007669"/>
    <property type="project" value="UniProtKB-KW"/>
</dbReference>
<dbReference type="CDD" id="cd14959">
    <property type="entry name" value="NHL_brat_like"/>
    <property type="match status" value="1"/>
</dbReference>
<evidence type="ECO:0000256" key="1">
    <source>
        <dbReference type="ARBA" id="ARBA00022553"/>
    </source>
</evidence>
<evidence type="ECO:0000256" key="2">
    <source>
        <dbReference type="ARBA" id="ARBA00022723"/>
    </source>
</evidence>
<evidence type="ECO:0000256" key="8">
    <source>
        <dbReference type="PROSITE-ProRule" id="PRU00504"/>
    </source>
</evidence>
<dbReference type="PROSITE" id="PS51125">
    <property type="entry name" value="NHL"/>
    <property type="match status" value="5"/>
</dbReference>
<keyword evidence="5" id="KW-0833">Ubl conjugation pathway</keyword>
<keyword evidence="3" id="KW-0677">Repeat</keyword>
<feature type="repeat" description="NHL" evidence="8">
    <location>
        <begin position="698"/>
        <end position="741"/>
    </location>
</feature>
<dbReference type="GO" id="GO:0061630">
    <property type="term" value="F:ubiquitin protein ligase activity"/>
    <property type="evidence" value="ECO:0007669"/>
    <property type="project" value="TreeGrafter"/>
</dbReference>
<reference evidence="13" key="1">
    <citation type="submission" date="2017-02" db="UniProtKB">
        <authorList>
            <consortium name="WormBaseParasite"/>
        </authorList>
    </citation>
    <scope>IDENTIFICATION</scope>
</reference>
<dbReference type="InterPro" id="IPR047153">
    <property type="entry name" value="TRIM45/56/19-like"/>
</dbReference>
<dbReference type="InterPro" id="IPR001258">
    <property type="entry name" value="NHL_repeat"/>
</dbReference>
<feature type="domain" description="RING-type" evidence="10">
    <location>
        <begin position="9"/>
        <end position="50"/>
    </location>
</feature>
<evidence type="ECO:0000256" key="7">
    <source>
        <dbReference type="PROSITE-ProRule" id="PRU00024"/>
    </source>
</evidence>
<evidence type="ECO:0000259" key="10">
    <source>
        <dbReference type="PROSITE" id="PS50089"/>
    </source>
</evidence>
<dbReference type="WBParaSite" id="SMUV_0000163101-mRNA-1">
    <property type="protein sequence ID" value="SMUV_0000163101-mRNA-1"/>
    <property type="gene ID" value="SMUV_0000163101"/>
</dbReference>
<name>A0A0N5ABV5_9BILA</name>
<dbReference type="PROSITE" id="PS00518">
    <property type="entry name" value="ZF_RING_1"/>
    <property type="match status" value="1"/>
</dbReference>
<dbReference type="Gene3D" id="3.30.40.10">
    <property type="entry name" value="Zinc/RING finger domain, C3HC4 (zinc finger)"/>
    <property type="match status" value="1"/>
</dbReference>
<dbReference type="Proteomes" id="UP000046393">
    <property type="component" value="Unplaced"/>
</dbReference>
<dbReference type="Gene3D" id="2.120.10.30">
    <property type="entry name" value="TolB, C-terminal domain"/>
    <property type="match status" value="1"/>
</dbReference>
<dbReference type="Pfam" id="PF01436">
    <property type="entry name" value="NHL"/>
    <property type="match status" value="4"/>
</dbReference>
<dbReference type="PANTHER" id="PTHR25462:SF291">
    <property type="entry name" value="E3 UBIQUITIN-PROTEIN LIGASE TRIM45"/>
    <property type="match status" value="1"/>
</dbReference>
<keyword evidence="12" id="KW-1185">Reference proteome</keyword>
<evidence type="ECO:0000256" key="6">
    <source>
        <dbReference type="ARBA" id="ARBA00022833"/>
    </source>
</evidence>
<dbReference type="InterPro" id="IPR000315">
    <property type="entry name" value="Znf_B-box"/>
</dbReference>
<dbReference type="AlphaFoldDB" id="A0A0N5ABV5"/>
<dbReference type="SUPFAM" id="SSF57850">
    <property type="entry name" value="RING/U-box"/>
    <property type="match status" value="1"/>
</dbReference>
<evidence type="ECO:0000313" key="12">
    <source>
        <dbReference type="Proteomes" id="UP000046393"/>
    </source>
</evidence>
<dbReference type="Gene3D" id="3.30.160.60">
    <property type="entry name" value="Classic Zinc Finger"/>
    <property type="match status" value="1"/>
</dbReference>
<proteinExistence type="predicted"/>
<dbReference type="CDD" id="cd19813">
    <property type="entry name" value="Bbox1_BRAT-like"/>
    <property type="match status" value="1"/>
</dbReference>
<dbReference type="SMART" id="SM00184">
    <property type="entry name" value="RING"/>
    <property type="match status" value="2"/>
</dbReference>
<sequence>MLVLEVVKCPLCFEPFREPKVLACFHSFCKSCLEQKIEPGAEKIVCPQCHVETQLSVQLGIDSLLNDYGLENALSRQMSNEDKGLIFGSPTISASPQLSDSPTYDQNSNSASSTCTGCKSGEQASAFCQDCAHYLCANCSLAHQYMHCFEGHRVEQLGHGTSSSPALSDTEGTCKCIQAFMLRSISNSLQHRTQPLRYFCLTCNLAICHECVETDHPSPQHKYELIDNVADKQMSIMEALVNEASIKQNELQEMFKLLDAAQSRLSLSFARSQQCIEETAKALISIIDENRRHLIKELDNSRSAKQMQIHFIDRKVQQMTEKLGQTIEFTRRLVKYASPTEVMVFKQLLHTRLQVFLSFNPDPNNILHSSCEVDFPTLNVNAARHQIVNLMGSVRVGSDWVPTTIPSSVAGMPPTPIGRPPSRQLLRGGANGVISSAVNYSDSNLLRPRGEFGGSSQSLGTFSVVDTTFVDQYQRWSMGLDPASGIQLSESPDMDSTDKNSNNTMYPPRSQIKRHKIIFHCRFGEFGVLEGQFTEPSGVAVNAQNDIVVADTNNHRIQVFDKEGRFKFHFGECGKRDGQLLYPNRVAVNRATGDFVVTERSPTHQIQIYNQYGQFLRKFGANILQHPRGVCVDNKGRIIVVECKVMRVIIFDTFGNVLQKFSCSRYLEFPNGVCVNDKQEILISDNRAHCIKVFNYEGRFLRQIGGEGITNYPIGVGINSAGEVVVADNHNNFNLTVFNQDGTMMYALESKVKHAQCFDVALVEDGSIVLASKDYRLYLYRYQTSVNNN</sequence>
<dbReference type="SMART" id="SM00336">
    <property type="entry name" value="BBOX"/>
    <property type="match status" value="2"/>
</dbReference>
<keyword evidence="4 7" id="KW-0863">Zinc-finger</keyword>
<dbReference type="PROSITE" id="PS50119">
    <property type="entry name" value="ZF_BBOX"/>
    <property type="match status" value="2"/>
</dbReference>
<dbReference type="PANTHER" id="PTHR25462">
    <property type="entry name" value="BONUS, ISOFORM C-RELATED"/>
    <property type="match status" value="1"/>
</dbReference>
<accession>A0A0N5ABV5</accession>
<dbReference type="SMART" id="SM00502">
    <property type="entry name" value="BBC"/>
    <property type="match status" value="1"/>
</dbReference>
<evidence type="ECO:0000313" key="13">
    <source>
        <dbReference type="WBParaSite" id="SMUV_0000163101-mRNA-1"/>
    </source>
</evidence>
<dbReference type="STRING" id="451379.A0A0N5ABV5"/>
<feature type="repeat" description="NHL" evidence="8">
    <location>
        <begin position="613"/>
        <end position="654"/>
    </location>
</feature>
<dbReference type="Pfam" id="PF00643">
    <property type="entry name" value="zf-B_box"/>
    <property type="match status" value="1"/>
</dbReference>
<keyword evidence="1" id="KW-0597">Phosphoprotein</keyword>
<dbReference type="InterPro" id="IPR027370">
    <property type="entry name" value="Znf-RING_euk"/>
</dbReference>
<feature type="repeat" description="NHL" evidence="8">
    <location>
        <begin position="520"/>
        <end position="563"/>
    </location>
</feature>
<dbReference type="FunFam" id="2.120.10.30:FF:000107">
    <property type="entry name" value="Uncharacterized protein"/>
    <property type="match status" value="1"/>
</dbReference>
<dbReference type="InterPro" id="IPR003649">
    <property type="entry name" value="Bbox_C"/>
</dbReference>
<organism evidence="12 13">
    <name type="scientific">Syphacia muris</name>
    <dbReference type="NCBI Taxonomy" id="451379"/>
    <lineage>
        <taxon>Eukaryota</taxon>
        <taxon>Metazoa</taxon>
        <taxon>Ecdysozoa</taxon>
        <taxon>Nematoda</taxon>
        <taxon>Chromadorea</taxon>
        <taxon>Rhabditida</taxon>
        <taxon>Spirurina</taxon>
        <taxon>Oxyuridomorpha</taxon>
        <taxon>Oxyuroidea</taxon>
        <taxon>Oxyuridae</taxon>
        <taxon>Syphacia</taxon>
    </lineage>
</organism>
<evidence type="ECO:0000256" key="9">
    <source>
        <dbReference type="SAM" id="MobiDB-lite"/>
    </source>
</evidence>
<feature type="repeat" description="NHL" evidence="8">
    <location>
        <begin position="567"/>
        <end position="612"/>
    </location>
</feature>
<keyword evidence="2" id="KW-0479">Metal-binding</keyword>
<dbReference type="InterPro" id="IPR017907">
    <property type="entry name" value="Znf_RING_CS"/>
</dbReference>
<dbReference type="PROSITE" id="PS50089">
    <property type="entry name" value="ZF_RING_2"/>
    <property type="match status" value="1"/>
</dbReference>
<dbReference type="InterPro" id="IPR013083">
    <property type="entry name" value="Znf_RING/FYVE/PHD"/>
</dbReference>
<dbReference type="InterPro" id="IPR011042">
    <property type="entry name" value="6-blade_b-propeller_TolB-like"/>
</dbReference>
<feature type="domain" description="B box-type" evidence="11">
    <location>
        <begin position="110"/>
        <end position="157"/>
    </location>
</feature>
<feature type="domain" description="B box-type" evidence="11">
    <location>
        <begin position="183"/>
        <end position="226"/>
    </location>
</feature>
<protein>
    <submittedName>
        <fullName evidence="13">B-box type zinc finger protein ncl-1</fullName>
    </submittedName>
</protein>
<evidence type="ECO:0000256" key="5">
    <source>
        <dbReference type="ARBA" id="ARBA00022786"/>
    </source>
</evidence>
<dbReference type="InterPro" id="IPR001841">
    <property type="entry name" value="Znf_RING"/>
</dbReference>
<dbReference type="Pfam" id="PF13445">
    <property type="entry name" value="zf-RING_UBOX"/>
    <property type="match status" value="1"/>
</dbReference>
<dbReference type="CDD" id="cd20482">
    <property type="entry name" value="CC_brat-like"/>
    <property type="match status" value="1"/>
</dbReference>
<feature type="repeat" description="NHL" evidence="8">
    <location>
        <begin position="655"/>
        <end position="697"/>
    </location>
</feature>
<evidence type="ECO:0000256" key="3">
    <source>
        <dbReference type="ARBA" id="ARBA00022737"/>
    </source>
</evidence>
<keyword evidence="6" id="KW-0862">Zinc</keyword>
<feature type="region of interest" description="Disordered" evidence="9">
    <location>
        <begin position="484"/>
        <end position="508"/>
    </location>
</feature>
<evidence type="ECO:0000259" key="11">
    <source>
        <dbReference type="PROSITE" id="PS50119"/>
    </source>
</evidence>
<evidence type="ECO:0000256" key="4">
    <source>
        <dbReference type="ARBA" id="ARBA00022771"/>
    </source>
</evidence>
<dbReference type="SUPFAM" id="SSF57845">
    <property type="entry name" value="B-box zinc-binding domain"/>
    <property type="match status" value="1"/>
</dbReference>